<dbReference type="Proteomes" id="UP000013911">
    <property type="component" value="Unassembled WGS sequence"/>
</dbReference>
<sequence>MLFQKWGIALIEVSLTLCLVNFLNERGRLVEEEIKNLCLQRNIFDAKFKGKSIDGFLNNFKIFERNEASLRLMEEGGEKDGI</sequence>
<accession>R7ZEN1</accession>
<comment type="caution">
    <text evidence="1">The sequence shown here is derived from an EMBL/GenBank/DDBJ whole genome shotgun (WGS) entry which is preliminary data.</text>
</comment>
<organism evidence="1 2">
    <name type="scientific">Lysinibacillus sphaericus OT4b.31</name>
    <dbReference type="NCBI Taxonomy" id="1285586"/>
    <lineage>
        <taxon>Bacteria</taxon>
        <taxon>Bacillati</taxon>
        <taxon>Bacillota</taxon>
        <taxon>Bacilli</taxon>
        <taxon>Bacillales</taxon>
        <taxon>Bacillaceae</taxon>
        <taxon>Lysinibacillus</taxon>
    </lineage>
</organism>
<dbReference type="EMBL" id="AQPX01000017">
    <property type="protein sequence ID" value="EON72553.1"/>
    <property type="molecule type" value="Genomic_DNA"/>
</dbReference>
<dbReference type="PATRIC" id="fig|1285586.5.peg.2115"/>
<gene>
    <name evidence="1" type="ORF">H131_10448</name>
</gene>
<proteinExistence type="predicted"/>
<evidence type="ECO:0000313" key="2">
    <source>
        <dbReference type="Proteomes" id="UP000013911"/>
    </source>
</evidence>
<dbReference type="AlphaFoldDB" id="R7ZEN1"/>
<dbReference type="HOGENOM" id="CLU_2554215_0_0_9"/>
<evidence type="ECO:0000313" key="1">
    <source>
        <dbReference type="EMBL" id="EON72553.1"/>
    </source>
</evidence>
<name>R7ZEN1_LYSSH</name>
<protein>
    <submittedName>
        <fullName evidence="1">Uncharacterized protein</fullName>
    </submittedName>
</protein>
<reference evidence="1 2" key="1">
    <citation type="submission" date="2013-04" db="EMBL/GenBank/DDBJ databases">
        <title>Draft genome of the heavy metal tolerant bacterium Lysinibacillus sphaericus strain OT4b.31.</title>
        <authorList>
            <person name="Pena-Montenegro T.D."/>
            <person name="Dussan J."/>
        </authorList>
    </citation>
    <scope>NUCLEOTIDE SEQUENCE [LARGE SCALE GENOMIC DNA]</scope>
    <source>
        <strain evidence="1 2">OT4b.31</strain>
    </source>
</reference>